<keyword evidence="1" id="KW-0812">Transmembrane</keyword>
<sequence>MSLQEPLDSELAESWMHQNLLEWIDKFRSVVSVYSNTLFEVTATLSVCALFWFSFPSVTELCLLCAVPTGAMLIPILCLGLACCYQKELINRSGSATFMCILIETGTCVMTGFCCPRQNLGLGLSLTAVVIVLCNSIVFYAGRNAVRWRMFFVIYGWCMLCFVFFLTFAKAAIIYKIFTVMYMCLISAVAYLLVHQLLLIIYPTSSELILTEAAELARSLAVYTAIIALFNIISMMFSVNQWMGNMIQQMNHTEPSWAWFLLQNSP</sequence>
<feature type="transmembrane region" description="Helical" evidence="1">
    <location>
        <begin position="222"/>
        <end position="240"/>
    </location>
</feature>
<keyword evidence="1" id="KW-0472">Membrane</keyword>
<feature type="transmembrane region" description="Helical" evidence="1">
    <location>
        <begin position="33"/>
        <end position="54"/>
    </location>
</feature>
<proteinExistence type="predicted"/>
<name>A0A0K1H0F1_9BETA</name>
<reference evidence="2 3" key="1">
    <citation type="journal article" date="2016" name="BMC Genomics">
        <title>A novel strain of cynomolgus macaque cytomegalovirus: implications for host-virus co-evolution.</title>
        <authorList>
            <person name="Russell J.N."/>
            <person name="Marsh A.K."/>
            <person name="Willer D.O."/>
            <person name="Ambagala A.P."/>
            <person name="Dzamba M."/>
            <person name="Chan J.K."/>
            <person name="Pilon R."/>
            <person name="Fournier J."/>
            <person name="Brudno M."/>
            <person name="Antony J.M."/>
            <person name="Sandstrom P."/>
            <person name="Evans B.J."/>
            <person name="MacDonald K.S."/>
        </authorList>
    </citation>
    <scope>NUCLEOTIDE SEQUENCE [LARGE SCALE GENOMIC DNA]</scope>
    <source>
        <strain evidence="2">Mauritius</strain>
    </source>
</reference>
<gene>
    <name evidence="2" type="primary">CyUS18</name>
</gene>
<organism evidence="2 3">
    <name type="scientific">Cynomolgus macaque cytomegalovirus strain Mauritius</name>
    <dbReference type="NCBI Taxonomy" id="1690255"/>
    <lineage>
        <taxon>Viruses</taxon>
        <taxon>Duplodnaviria</taxon>
        <taxon>Heunggongvirae</taxon>
        <taxon>Peploviricota</taxon>
        <taxon>Herviviricetes</taxon>
        <taxon>Herpesvirales</taxon>
        <taxon>Orthoherpesviridae</taxon>
        <taxon>Betaherpesvirinae</taxon>
        <taxon>Cytomegalovirus</taxon>
        <taxon>Cytomegalovirus macacinebeta3</taxon>
    </lineage>
</organism>
<accession>A0A0K1H0F1</accession>
<keyword evidence="1" id="KW-1133">Transmembrane helix</keyword>
<feature type="transmembrane region" description="Helical" evidence="1">
    <location>
        <begin position="61"/>
        <end position="82"/>
    </location>
</feature>
<feature type="transmembrane region" description="Helical" evidence="1">
    <location>
        <begin position="148"/>
        <end position="168"/>
    </location>
</feature>
<evidence type="ECO:0000313" key="3">
    <source>
        <dbReference type="Proteomes" id="UP000118435"/>
    </source>
</evidence>
<evidence type="ECO:0000313" key="2">
    <source>
        <dbReference type="EMBL" id="AKT72729.1"/>
    </source>
</evidence>
<protein>
    <submittedName>
        <fullName evidence="2">Protein US18</fullName>
    </submittedName>
</protein>
<feature type="transmembrane region" description="Helical" evidence="1">
    <location>
        <begin position="180"/>
        <end position="202"/>
    </location>
</feature>
<feature type="transmembrane region" description="Helical" evidence="1">
    <location>
        <begin position="122"/>
        <end position="142"/>
    </location>
</feature>
<dbReference type="EMBL" id="KP796148">
    <property type="protein sequence ID" value="AKT72729.1"/>
    <property type="molecule type" value="Genomic_DNA"/>
</dbReference>
<dbReference type="Proteomes" id="UP000118435">
    <property type="component" value="Segment"/>
</dbReference>
<evidence type="ECO:0000256" key="1">
    <source>
        <dbReference type="SAM" id="Phobius"/>
    </source>
</evidence>